<dbReference type="PROSITE" id="PS50061">
    <property type="entry name" value="ETS_DOMAIN_3"/>
    <property type="match status" value="1"/>
</dbReference>
<evidence type="ECO:0000313" key="7">
    <source>
        <dbReference type="Proteomes" id="UP001353858"/>
    </source>
</evidence>
<evidence type="ECO:0000256" key="4">
    <source>
        <dbReference type="SAM" id="MobiDB-lite"/>
    </source>
</evidence>
<evidence type="ECO:0000256" key="3">
    <source>
        <dbReference type="RuleBase" id="RU004019"/>
    </source>
</evidence>
<dbReference type="PRINTS" id="PR00454">
    <property type="entry name" value="ETSDOMAIN"/>
</dbReference>
<dbReference type="InterPro" id="IPR000418">
    <property type="entry name" value="Ets_dom"/>
</dbReference>
<dbReference type="PANTHER" id="PTHR11849:SF190">
    <property type="entry name" value="ETS-DOMAIN PROTEIN"/>
    <property type="match status" value="1"/>
</dbReference>
<gene>
    <name evidence="6" type="ORF">RN001_002720</name>
</gene>
<dbReference type="GO" id="GO:0030154">
    <property type="term" value="P:cell differentiation"/>
    <property type="evidence" value="ECO:0007669"/>
    <property type="project" value="TreeGrafter"/>
</dbReference>
<feature type="domain" description="ETS" evidence="5">
    <location>
        <begin position="156"/>
        <end position="238"/>
    </location>
</feature>
<protein>
    <recommendedName>
        <fullName evidence="5">ETS domain-containing protein</fullName>
    </recommendedName>
</protein>
<dbReference type="GO" id="GO:0005634">
    <property type="term" value="C:nucleus"/>
    <property type="evidence" value="ECO:0007669"/>
    <property type="project" value="UniProtKB-SubCell"/>
</dbReference>
<sequence>MSYKINEQSQLDCNLFDGNSSDWFDINETIKNFISDNKFLNEQQVLDNLLSDMAITKPENTSTGNMVSEQLQPYTYFDQCSTSSEQSLPNNRCFVPSTKTEQESIFFSDDSNSYITNPESFYNSHSSSLSRNNNTNGKRGRPKLNICRKNKKQKLGRIWEFLRDLLSNRDTCPSLIKWDDFKKGTFEFVKTEQVAKIWGKRNDNKTMNFEKFSRAMRYHYKSETLLSVEKKRLVYQFGPKAQGWRTSCPILD</sequence>
<evidence type="ECO:0000313" key="6">
    <source>
        <dbReference type="EMBL" id="KAK4886449.1"/>
    </source>
</evidence>
<feature type="region of interest" description="Disordered" evidence="4">
    <location>
        <begin position="122"/>
        <end position="144"/>
    </location>
</feature>
<keyword evidence="7" id="KW-1185">Reference proteome</keyword>
<dbReference type="InterPro" id="IPR046328">
    <property type="entry name" value="ETS_fam"/>
</dbReference>
<evidence type="ECO:0000256" key="2">
    <source>
        <dbReference type="ARBA" id="ARBA00023125"/>
    </source>
</evidence>
<keyword evidence="3" id="KW-0539">Nucleus</keyword>
<dbReference type="EMBL" id="JARPUR010000001">
    <property type="protein sequence ID" value="KAK4886449.1"/>
    <property type="molecule type" value="Genomic_DNA"/>
</dbReference>
<comment type="similarity">
    <text evidence="1 3">Belongs to the ETS family.</text>
</comment>
<keyword evidence="2 3" id="KW-0238">DNA-binding</keyword>
<comment type="caution">
    <text evidence="6">The sequence shown here is derived from an EMBL/GenBank/DDBJ whole genome shotgun (WGS) entry which is preliminary data.</text>
</comment>
<dbReference type="Pfam" id="PF00178">
    <property type="entry name" value="Ets"/>
    <property type="match status" value="1"/>
</dbReference>
<evidence type="ECO:0000256" key="1">
    <source>
        <dbReference type="ARBA" id="ARBA00005562"/>
    </source>
</evidence>
<dbReference type="InterPro" id="IPR036388">
    <property type="entry name" value="WH-like_DNA-bd_sf"/>
</dbReference>
<dbReference type="InterPro" id="IPR036390">
    <property type="entry name" value="WH_DNA-bd_sf"/>
</dbReference>
<dbReference type="SUPFAM" id="SSF46785">
    <property type="entry name" value="Winged helix' DNA-binding domain"/>
    <property type="match status" value="1"/>
</dbReference>
<organism evidence="6 7">
    <name type="scientific">Aquatica leii</name>
    <dbReference type="NCBI Taxonomy" id="1421715"/>
    <lineage>
        <taxon>Eukaryota</taxon>
        <taxon>Metazoa</taxon>
        <taxon>Ecdysozoa</taxon>
        <taxon>Arthropoda</taxon>
        <taxon>Hexapoda</taxon>
        <taxon>Insecta</taxon>
        <taxon>Pterygota</taxon>
        <taxon>Neoptera</taxon>
        <taxon>Endopterygota</taxon>
        <taxon>Coleoptera</taxon>
        <taxon>Polyphaga</taxon>
        <taxon>Elateriformia</taxon>
        <taxon>Elateroidea</taxon>
        <taxon>Lampyridae</taxon>
        <taxon>Luciolinae</taxon>
        <taxon>Aquatica</taxon>
    </lineage>
</organism>
<dbReference type="SMART" id="SM00413">
    <property type="entry name" value="ETS"/>
    <property type="match status" value="1"/>
</dbReference>
<dbReference type="GO" id="GO:0000981">
    <property type="term" value="F:DNA-binding transcription factor activity, RNA polymerase II-specific"/>
    <property type="evidence" value="ECO:0007669"/>
    <property type="project" value="TreeGrafter"/>
</dbReference>
<reference evidence="7" key="1">
    <citation type="submission" date="2023-01" db="EMBL/GenBank/DDBJ databases">
        <title>Key to firefly adult light organ development and bioluminescence: homeobox transcription factors regulate luciferase expression and transportation to peroxisome.</title>
        <authorList>
            <person name="Fu X."/>
        </authorList>
    </citation>
    <scope>NUCLEOTIDE SEQUENCE [LARGE SCALE GENOMIC DNA]</scope>
</reference>
<name>A0AAN7PH97_9COLE</name>
<dbReference type="Proteomes" id="UP001353858">
    <property type="component" value="Unassembled WGS sequence"/>
</dbReference>
<proteinExistence type="inferred from homology"/>
<dbReference type="GO" id="GO:0043565">
    <property type="term" value="F:sequence-specific DNA binding"/>
    <property type="evidence" value="ECO:0007669"/>
    <property type="project" value="InterPro"/>
</dbReference>
<dbReference type="PANTHER" id="PTHR11849">
    <property type="entry name" value="ETS"/>
    <property type="match status" value="1"/>
</dbReference>
<feature type="compositionally biased region" description="Low complexity" evidence="4">
    <location>
        <begin position="123"/>
        <end position="136"/>
    </location>
</feature>
<comment type="subcellular location">
    <subcellularLocation>
        <location evidence="3">Nucleus</location>
    </subcellularLocation>
</comment>
<dbReference type="Gene3D" id="1.10.10.10">
    <property type="entry name" value="Winged helix-like DNA-binding domain superfamily/Winged helix DNA-binding domain"/>
    <property type="match status" value="1"/>
</dbReference>
<evidence type="ECO:0000259" key="5">
    <source>
        <dbReference type="PROSITE" id="PS50061"/>
    </source>
</evidence>
<dbReference type="AlphaFoldDB" id="A0AAN7PH97"/>
<accession>A0AAN7PH97</accession>